<feature type="domain" description="RING-type" evidence="6">
    <location>
        <begin position="7"/>
        <end position="45"/>
    </location>
</feature>
<reference evidence="7 8" key="1">
    <citation type="submission" date="2024-05" db="EMBL/GenBank/DDBJ databases">
        <title>Culex pipiens pipiens assembly and annotation.</title>
        <authorList>
            <person name="Alout H."/>
            <person name="Durand T."/>
        </authorList>
    </citation>
    <scope>NUCLEOTIDE SEQUENCE [LARGE SCALE GENOMIC DNA]</scope>
    <source>
        <strain evidence="7">HA-2024</strain>
        <tissue evidence="7">Whole body</tissue>
    </source>
</reference>
<evidence type="ECO:0000256" key="4">
    <source>
        <dbReference type="PROSITE-ProRule" id="PRU00175"/>
    </source>
</evidence>
<dbReference type="Proteomes" id="UP001562425">
    <property type="component" value="Unassembled WGS sequence"/>
</dbReference>
<dbReference type="GO" id="GO:0051321">
    <property type="term" value="P:meiotic cell cycle"/>
    <property type="evidence" value="ECO:0007669"/>
    <property type="project" value="UniProtKB-KW"/>
</dbReference>
<gene>
    <name evidence="7" type="ORF">pipiens_005278</name>
</gene>
<name>A0ABD1E0K3_CULPP</name>
<keyword evidence="3" id="KW-0469">Meiosis</keyword>
<feature type="compositionally biased region" description="Low complexity" evidence="5">
    <location>
        <begin position="162"/>
        <end position="173"/>
    </location>
</feature>
<evidence type="ECO:0000256" key="5">
    <source>
        <dbReference type="SAM" id="MobiDB-lite"/>
    </source>
</evidence>
<comment type="caution">
    <text evidence="7">The sequence shown here is derived from an EMBL/GenBank/DDBJ whole genome shotgun (WGS) entry which is preliminary data.</text>
</comment>
<dbReference type="InterPro" id="IPR001841">
    <property type="entry name" value="Znf_RING"/>
</dbReference>
<dbReference type="PANTHER" id="PTHR22663">
    <property type="entry name" value="RING FINGER PROTEIN NARYA-RELATED"/>
    <property type="match status" value="1"/>
</dbReference>
<dbReference type="PANTHER" id="PTHR22663:SF17">
    <property type="entry name" value="RING FINGER PROTEIN NARYA-RELATED"/>
    <property type="match status" value="1"/>
</dbReference>
<evidence type="ECO:0000313" key="8">
    <source>
        <dbReference type="Proteomes" id="UP001562425"/>
    </source>
</evidence>
<evidence type="ECO:0000256" key="3">
    <source>
        <dbReference type="ARBA" id="ARBA00023254"/>
    </source>
</evidence>
<evidence type="ECO:0000259" key="6">
    <source>
        <dbReference type="PROSITE" id="PS50089"/>
    </source>
</evidence>
<dbReference type="SMART" id="SM00184">
    <property type="entry name" value="RING"/>
    <property type="match status" value="1"/>
</dbReference>
<evidence type="ECO:0000256" key="1">
    <source>
        <dbReference type="ARBA" id="ARBA00022771"/>
    </source>
</evidence>
<evidence type="ECO:0000256" key="2">
    <source>
        <dbReference type="ARBA" id="ARBA00022833"/>
    </source>
</evidence>
<dbReference type="InterPro" id="IPR042123">
    <property type="entry name" value="Zip3/RNF212-like"/>
</dbReference>
<dbReference type="PROSITE" id="PS50089">
    <property type="entry name" value="ZF_RING_2"/>
    <property type="match status" value="1"/>
</dbReference>
<keyword evidence="2" id="KW-0862">Zinc</keyword>
<dbReference type="GO" id="GO:0008270">
    <property type="term" value="F:zinc ion binding"/>
    <property type="evidence" value="ECO:0007669"/>
    <property type="project" value="UniProtKB-KW"/>
</dbReference>
<accession>A0ABD1E0K3</accession>
<protein>
    <recommendedName>
        <fullName evidence="6">RING-type domain-containing protein</fullName>
    </recommendedName>
</protein>
<dbReference type="SUPFAM" id="SSF57850">
    <property type="entry name" value="RING/U-box"/>
    <property type="match status" value="1"/>
</dbReference>
<keyword evidence="8" id="KW-1185">Reference proteome</keyword>
<dbReference type="AlphaFoldDB" id="A0ABD1E0K3"/>
<keyword evidence="1 4" id="KW-0863">Zinc-finger</keyword>
<feature type="region of interest" description="Disordered" evidence="5">
    <location>
        <begin position="156"/>
        <end position="201"/>
    </location>
</feature>
<organism evidence="7 8">
    <name type="scientific">Culex pipiens pipiens</name>
    <name type="common">Northern house mosquito</name>
    <dbReference type="NCBI Taxonomy" id="38569"/>
    <lineage>
        <taxon>Eukaryota</taxon>
        <taxon>Metazoa</taxon>
        <taxon>Ecdysozoa</taxon>
        <taxon>Arthropoda</taxon>
        <taxon>Hexapoda</taxon>
        <taxon>Insecta</taxon>
        <taxon>Pterygota</taxon>
        <taxon>Neoptera</taxon>
        <taxon>Endopterygota</taxon>
        <taxon>Diptera</taxon>
        <taxon>Nematocera</taxon>
        <taxon>Culicoidea</taxon>
        <taxon>Culicidae</taxon>
        <taxon>Culicinae</taxon>
        <taxon>Culicini</taxon>
        <taxon>Culex</taxon>
        <taxon>Culex</taxon>
    </lineage>
</organism>
<keyword evidence="1 4" id="KW-0479">Metal-binding</keyword>
<proteinExistence type="predicted"/>
<sequence>MNILQFCEICFRRADAVGILLISSCRHMFCRRCSPTDRTRCAVCSLEARIIDLCEQTMPEPLKEYFDLDDDQLTKSYKVAQFQSEKMDKLIARKLPVLAKYEEKKQTIRKLKEHSDSLKQAILQETTLIRKLQERRPASVAQSVAALERNMRKLAVKRSHHGPGSTSSGSSHQSRSRKSNATGSKRVPVTSPDDALFKVPTFSPSLGRAATRSAELVSEARERMLLQQAMKANQYSTHQQTEARLEWGQRLGRRVSKIQDWIN</sequence>
<evidence type="ECO:0000313" key="7">
    <source>
        <dbReference type="EMBL" id="KAL1404647.1"/>
    </source>
</evidence>
<dbReference type="EMBL" id="JBEHCU010000160">
    <property type="protein sequence ID" value="KAL1404647.1"/>
    <property type="molecule type" value="Genomic_DNA"/>
</dbReference>